<proteinExistence type="predicted"/>
<dbReference type="GO" id="GO:0000502">
    <property type="term" value="C:proteasome complex"/>
    <property type="evidence" value="ECO:0007669"/>
    <property type="project" value="UniProtKB-KW"/>
</dbReference>
<dbReference type="AlphaFoldDB" id="A0AAV4JGV7"/>
<feature type="compositionally biased region" description="Polar residues" evidence="1">
    <location>
        <begin position="313"/>
        <end position="326"/>
    </location>
</feature>
<evidence type="ECO:0000256" key="1">
    <source>
        <dbReference type="SAM" id="MobiDB-lite"/>
    </source>
</evidence>
<feature type="compositionally biased region" description="Polar residues" evidence="1">
    <location>
        <begin position="281"/>
        <end position="303"/>
    </location>
</feature>
<keyword evidence="4" id="KW-1185">Reference proteome</keyword>
<feature type="compositionally biased region" description="Low complexity" evidence="1">
    <location>
        <begin position="143"/>
        <end position="162"/>
    </location>
</feature>
<feature type="compositionally biased region" description="Basic and acidic residues" evidence="1">
    <location>
        <begin position="184"/>
        <end position="194"/>
    </location>
</feature>
<keyword evidence="3" id="KW-0647">Proteasome</keyword>
<dbReference type="GO" id="GO:0007165">
    <property type="term" value="P:signal transduction"/>
    <property type="evidence" value="ECO:0007669"/>
    <property type="project" value="InterPro"/>
</dbReference>
<dbReference type="PROSITE" id="PS50017">
    <property type="entry name" value="DEATH_DOMAIN"/>
    <property type="match status" value="1"/>
</dbReference>
<feature type="compositionally biased region" description="Basic and acidic residues" evidence="1">
    <location>
        <begin position="99"/>
        <end position="108"/>
    </location>
</feature>
<organism evidence="3 4">
    <name type="scientific">Elysia marginata</name>
    <dbReference type="NCBI Taxonomy" id="1093978"/>
    <lineage>
        <taxon>Eukaryota</taxon>
        <taxon>Metazoa</taxon>
        <taxon>Spiralia</taxon>
        <taxon>Lophotrochozoa</taxon>
        <taxon>Mollusca</taxon>
        <taxon>Gastropoda</taxon>
        <taxon>Heterobranchia</taxon>
        <taxon>Euthyneura</taxon>
        <taxon>Panpulmonata</taxon>
        <taxon>Sacoglossa</taxon>
        <taxon>Placobranchoidea</taxon>
        <taxon>Plakobranchidae</taxon>
        <taxon>Elysia</taxon>
    </lineage>
</organism>
<evidence type="ECO:0000259" key="2">
    <source>
        <dbReference type="PROSITE" id="PS50017"/>
    </source>
</evidence>
<feature type="region of interest" description="Disordered" evidence="1">
    <location>
        <begin position="56"/>
        <end position="75"/>
    </location>
</feature>
<comment type="caution">
    <text evidence="3">The sequence shown here is derived from an EMBL/GenBank/DDBJ whole genome shotgun (WGS) entry which is preliminary data.</text>
</comment>
<feature type="compositionally biased region" description="Basic and acidic residues" evidence="1">
    <location>
        <begin position="118"/>
        <end position="128"/>
    </location>
</feature>
<reference evidence="3 4" key="1">
    <citation type="journal article" date="2021" name="Elife">
        <title>Chloroplast acquisition without the gene transfer in kleptoplastic sea slugs, Plakobranchus ocellatus.</title>
        <authorList>
            <person name="Maeda T."/>
            <person name="Takahashi S."/>
            <person name="Yoshida T."/>
            <person name="Shimamura S."/>
            <person name="Takaki Y."/>
            <person name="Nagai Y."/>
            <person name="Toyoda A."/>
            <person name="Suzuki Y."/>
            <person name="Arimoto A."/>
            <person name="Ishii H."/>
            <person name="Satoh N."/>
            <person name="Nishiyama T."/>
            <person name="Hasebe M."/>
            <person name="Maruyama T."/>
            <person name="Minagawa J."/>
            <person name="Obokata J."/>
            <person name="Shigenobu S."/>
        </authorList>
    </citation>
    <scope>NUCLEOTIDE SEQUENCE [LARGE SCALE GENOMIC DNA]</scope>
</reference>
<dbReference type="Pfam" id="PF00531">
    <property type="entry name" value="Death"/>
    <property type="match status" value="1"/>
</dbReference>
<evidence type="ECO:0000313" key="3">
    <source>
        <dbReference type="EMBL" id="GFS20247.1"/>
    </source>
</evidence>
<feature type="domain" description="Death" evidence="2">
    <location>
        <begin position="336"/>
        <end position="422"/>
    </location>
</feature>
<protein>
    <submittedName>
        <fullName evidence="3">26S proteasome non-ATPase regulatory subunit 10</fullName>
    </submittedName>
</protein>
<feature type="compositionally biased region" description="Low complexity" evidence="1">
    <location>
        <begin position="201"/>
        <end position="223"/>
    </location>
</feature>
<dbReference type="Gene3D" id="1.10.533.10">
    <property type="entry name" value="Death Domain, Fas"/>
    <property type="match status" value="1"/>
</dbReference>
<feature type="compositionally biased region" description="Polar residues" evidence="1">
    <location>
        <begin position="248"/>
        <end position="260"/>
    </location>
</feature>
<feature type="region of interest" description="Disordered" evidence="1">
    <location>
        <begin position="96"/>
        <end position="332"/>
    </location>
</feature>
<accession>A0AAV4JGV7</accession>
<name>A0AAV4JGV7_9GAST</name>
<feature type="compositionally biased region" description="Low complexity" evidence="1">
    <location>
        <begin position="56"/>
        <end position="67"/>
    </location>
</feature>
<feature type="compositionally biased region" description="Polar residues" evidence="1">
    <location>
        <begin position="163"/>
        <end position="175"/>
    </location>
</feature>
<gene>
    <name evidence="3" type="ORF">ElyMa_006894600</name>
</gene>
<dbReference type="SUPFAM" id="SSF47986">
    <property type="entry name" value="DEATH domain"/>
    <property type="match status" value="1"/>
</dbReference>
<dbReference type="InterPro" id="IPR000488">
    <property type="entry name" value="Death_dom"/>
</dbReference>
<dbReference type="InterPro" id="IPR011029">
    <property type="entry name" value="DEATH-like_dom_sf"/>
</dbReference>
<dbReference type="EMBL" id="BMAT01013784">
    <property type="protein sequence ID" value="GFS20247.1"/>
    <property type="molecule type" value="Genomic_DNA"/>
</dbReference>
<sequence>MLLTYLAKVLEFTIKCKCIISFFDISSILYFPHIFVPCSFSHDSLHTDASSKLASTTALAAPPSSKAPLHHQSRDTLQLSRDQLLARIPLFLPWTALPDDPRGQDNSEKINVSPFDADMPKTDIRGEGEAALNTVKQQEEQRQSQQSHQQQPKEGQQPVKKPASTQAVGKQNVAQTKGKPAAKTVKEKQSDTKAARPSNIAATTATKQQQKAAALLAKQSKSTPVTKPNEIGLILSPGEAARPRSGKPKTSPSMLSQTEKTSPRPQSAPKSSSPAARQRANTLTTKDPVQGTGIRSVTPSSAVSRDGAHINVPGTSSIAKSDTASRPASAVSVNKKEGVLDCLSRGLGEEWFQLGVLLGVPYKTLQGWAEDGSLSAEQKADQMLNHWKQTRRTRQDHGVPELLMTLQRLGKTHLVRTLKDRLRTWISDNLEKRGFLKGVVNKNLLEDTENLEPMTPLFLLSLVRKVGFSIDFIYDLGVSRPEVTRIMTDPLLRHREDKMLGLLLVARDKESSADVALKKILAQLHSYDRKEAIQWTLTACRNWLVNQGCADDQFAHGVRDILLAETAEMKDKDGTDE</sequence>
<feature type="compositionally biased region" description="Low complexity" evidence="1">
    <location>
        <begin position="263"/>
        <end position="280"/>
    </location>
</feature>
<dbReference type="Proteomes" id="UP000762676">
    <property type="component" value="Unassembled WGS sequence"/>
</dbReference>
<evidence type="ECO:0000313" key="4">
    <source>
        <dbReference type="Proteomes" id="UP000762676"/>
    </source>
</evidence>